<feature type="chain" id="PRO_5015145156" description="DUF3047 domain-containing protein" evidence="1">
    <location>
        <begin position="34"/>
        <end position="227"/>
    </location>
</feature>
<dbReference type="AlphaFoldDB" id="A0A2P7QKK5"/>
<feature type="signal peptide" evidence="1">
    <location>
        <begin position="1"/>
        <end position="33"/>
    </location>
</feature>
<evidence type="ECO:0000256" key="1">
    <source>
        <dbReference type="SAM" id="SignalP"/>
    </source>
</evidence>
<organism evidence="2 3">
    <name type="scientific">Allosphingosinicella deserti</name>
    <dbReference type="NCBI Taxonomy" id="2116704"/>
    <lineage>
        <taxon>Bacteria</taxon>
        <taxon>Pseudomonadati</taxon>
        <taxon>Pseudomonadota</taxon>
        <taxon>Alphaproteobacteria</taxon>
        <taxon>Sphingomonadales</taxon>
        <taxon>Sphingomonadaceae</taxon>
        <taxon>Allosphingosinicella</taxon>
    </lineage>
</organism>
<evidence type="ECO:0000313" key="2">
    <source>
        <dbReference type="EMBL" id="PSJ38517.1"/>
    </source>
</evidence>
<dbReference type="EMBL" id="PXYI01000006">
    <property type="protein sequence ID" value="PSJ38517.1"/>
    <property type="molecule type" value="Genomic_DNA"/>
</dbReference>
<keyword evidence="3" id="KW-1185">Reference proteome</keyword>
<reference evidence="2 3" key="1">
    <citation type="submission" date="2018-03" db="EMBL/GenBank/DDBJ databases">
        <title>The draft genome of Sphingosinicella sp. GL-C-18.</title>
        <authorList>
            <person name="Liu L."/>
            <person name="Li L."/>
            <person name="Liang L."/>
            <person name="Zhang X."/>
            <person name="Wang T."/>
        </authorList>
    </citation>
    <scope>NUCLEOTIDE SEQUENCE [LARGE SCALE GENOMIC DNA]</scope>
    <source>
        <strain evidence="2 3">GL-C-18</strain>
    </source>
</reference>
<name>A0A2P7QKK5_9SPHN</name>
<dbReference type="OrthoDB" id="7447024at2"/>
<gene>
    <name evidence="2" type="ORF">C7I55_19005</name>
</gene>
<dbReference type="Proteomes" id="UP000241167">
    <property type="component" value="Unassembled WGS sequence"/>
</dbReference>
<sequence length="227" mass="24445">MTFEDLIMPLPRSLAFAAFALLASCGGPAEATAEPPSSGRDARAWTIGPIIKGRNYSVDMPLHPTPRRGGEFQIDLPRDPGSVHYVTFRHGSLAGKTRIVMRYRVELAPGVKIIPSTEPKGPAILTLYFQRAGDNWGGRGKFETYRWFATFASHMPIEAGDHEMVAPLNGAWTAIQTSSARSDPVAFRAALAEADQVGFVLGGGSGYGHGVYADGPARLVVTSFRVE</sequence>
<comment type="caution">
    <text evidence="2">The sequence shown here is derived from an EMBL/GenBank/DDBJ whole genome shotgun (WGS) entry which is preliminary data.</text>
</comment>
<proteinExistence type="predicted"/>
<dbReference type="RefSeq" id="WP_106514584.1">
    <property type="nucleotide sequence ID" value="NZ_PXYI01000006.1"/>
</dbReference>
<evidence type="ECO:0000313" key="3">
    <source>
        <dbReference type="Proteomes" id="UP000241167"/>
    </source>
</evidence>
<protein>
    <recommendedName>
        <fullName evidence="4">DUF3047 domain-containing protein</fullName>
    </recommendedName>
</protein>
<keyword evidence="1" id="KW-0732">Signal</keyword>
<accession>A0A2P7QKK5</accession>
<evidence type="ECO:0008006" key="4">
    <source>
        <dbReference type="Google" id="ProtNLM"/>
    </source>
</evidence>